<proteinExistence type="predicted"/>
<keyword evidence="1" id="KW-0378">Hydrolase</keyword>
<keyword evidence="1" id="KW-0547">Nucleotide-binding</keyword>
<comment type="caution">
    <text evidence="1">The sequence shown here is derived from an EMBL/GenBank/DDBJ whole genome shotgun (WGS) entry which is preliminary data.</text>
</comment>
<dbReference type="PANTHER" id="PTHR11070">
    <property type="entry name" value="UVRD / RECB / PCRA DNA HELICASE FAMILY MEMBER"/>
    <property type="match status" value="1"/>
</dbReference>
<dbReference type="GO" id="GO:0005524">
    <property type="term" value="F:ATP binding"/>
    <property type="evidence" value="ECO:0007669"/>
    <property type="project" value="InterPro"/>
</dbReference>
<accession>A0A479ZX70</accession>
<protein>
    <submittedName>
        <fullName evidence="1">DNA helicase II</fullName>
    </submittedName>
</protein>
<organism evidence="1 2">
    <name type="scientific">Sphaerospermopsis reniformis</name>
    <dbReference type="NCBI Taxonomy" id="531300"/>
    <lineage>
        <taxon>Bacteria</taxon>
        <taxon>Bacillati</taxon>
        <taxon>Cyanobacteriota</taxon>
        <taxon>Cyanophyceae</taxon>
        <taxon>Nostocales</taxon>
        <taxon>Aphanizomenonaceae</taxon>
        <taxon>Sphaerospermopsis</taxon>
    </lineage>
</organism>
<dbReference type="Pfam" id="PF13245">
    <property type="entry name" value="AAA_19"/>
    <property type="match status" value="1"/>
</dbReference>
<dbReference type="AlphaFoldDB" id="A0A479ZX70"/>
<evidence type="ECO:0000313" key="1">
    <source>
        <dbReference type="EMBL" id="GCL35771.1"/>
    </source>
</evidence>
<dbReference type="Gene3D" id="3.40.50.300">
    <property type="entry name" value="P-loop containing nucleotide triphosphate hydrolases"/>
    <property type="match status" value="2"/>
</dbReference>
<reference evidence="2" key="1">
    <citation type="submission" date="2019-02" db="EMBL/GenBank/DDBJ databases">
        <title>Draft genome sequence of Sphaerospermopsis reniformis NIES-1949.</title>
        <authorList>
            <person name="Yamaguchi H."/>
            <person name="Suzuki S."/>
            <person name="Kawachi M."/>
        </authorList>
    </citation>
    <scope>NUCLEOTIDE SEQUENCE [LARGE SCALE GENOMIC DNA]</scope>
    <source>
        <strain evidence="2">NIES-1949</strain>
    </source>
</reference>
<evidence type="ECO:0000313" key="2">
    <source>
        <dbReference type="Proteomes" id="UP000300142"/>
    </source>
</evidence>
<dbReference type="InterPro" id="IPR000212">
    <property type="entry name" value="DNA_helicase_UvrD/REP"/>
</dbReference>
<dbReference type="GO" id="GO:0000725">
    <property type="term" value="P:recombinational repair"/>
    <property type="evidence" value="ECO:0007669"/>
    <property type="project" value="TreeGrafter"/>
</dbReference>
<dbReference type="RefSeq" id="WP_096572915.1">
    <property type="nucleotide sequence ID" value="NZ_BJCE01000017.1"/>
</dbReference>
<dbReference type="InterPro" id="IPR027417">
    <property type="entry name" value="P-loop_NTPase"/>
</dbReference>
<sequence>MGQWIDFQQTVNQRLLREYLDNEQTKVKNMNIKGHGLVRGIAGSGKSLVLRNRVEKIINDYDDILILSYNRFMNGWLTSKLREKGISKKITCKTFHTWAYYNLKYDYNFDQDDNLRKQVIELATKSRLKYQAILIDEAQDFYDEWFQAVLQVLDTDTNSLFFVYDNTQSVYGQPHRRKQDWSWRKLGINVVGRSQIFDVNYRNSPEILESAWHFILTSLFDANMKVSKKEQVQTRIGAIIEPKTKKSRSSNIQPLLLQIPNYELPLIVAQQVKLALSSHQQSSIGVLVHPQNWRLKDLISAELLKLNIRHHAPRGSRERDMNVVDRPFVIVDSWNALKGVEFDAVIIAGLDMANEFPHDPDADFQEKAGIYTAMTRARDHLVMLYDTKNSIVDLMENALNSPPQLESQE</sequence>
<dbReference type="GO" id="GO:0043138">
    <property type="term" value="F:3'-5' DNA helicase activity"/>
    <property type="evidence" value="ECO:0007669"/>
    <property type="project" value="TreeGrafter"/>
</dbReference>
<dbReference type="GO" id="GO:0005829">
    <property type="term" value="C:cytosol"/>
    <property type="evidence" value="ECO:0007669"/>
    <property type="project" value="TreeGrafter"/>
</dbReference>
<name>A0A479ZX70_9CYAN</name>
<keyword evidence="1" id="KW-0347">Helicase</keyword>
<gene>
    <name evidence="1" type="ORF">SR1949_08690</name>
</gene>
<dbReference type="SUPFAM" id="SSF52540">
    <property type="entry name" value="P-loop containing nucleoside triphosphate hydrolases"/>
    <property type="match status" value="1"/>
</dbReference>
<dbReference type="PANTHER" id="PTHR11070:SF2">
    <property type="entry name" value="ATP-DEPENDENT DNA HELICASE SRS2"/>
    <property type="match status" value="1"/>
</dbReference>
<keyword evidence="1" id="KW-0067">ATP-binding</keyword>
<dbReference type="EMBL" id="BJCE01000017">
    <property type="protein sequence ID" value="GCL35771.1"/>
    <property type="molecule type" value="Genomic_DNA"/>
</dbReference>
<keyword evidence="2" id="KW-1185">Reference proteome</keyword>
<dbReference type="GO" id="GO:0003677">
    <property type="term" value="F:DNA binding"/>
    <property type="evidence" value="ECO:0007669"/>
    <property type="project" value="InterPro"/>
</dbReference>
<dbReference type="Proteomes" id="UP000300142">
    <property type="component" value="Unassembled WGS sequence"/>
</dbReference>